<keyword evidence="7" id="KW-0624">Polysaccharide degradation</keyword>
<dbReference type="PANTHER" id="PTHR11177:SF317">
    <property type="entry name" value="CHITINASE 12-RELATED"/>
    <property type="match status" value="1"/>
</dbReference>
<dbReference type="InterPro" id="IPR001223">
    <property type="entry name" value="Glyco_hydro18_cat"/>
</dbReference>
<evidence type="ECO:0000256" key="2">
    <source>
        <dbReference type="ARBA" id="ARBA00012729"/>
    </source>
</evidence>
<protein>
    <recommendedName>
        <fullName evidence="2">chitinase</fullName>
        <ecNumber evidence="2">3.2.1.14</ecNumber>
    </recommendedName>
</protein>
<keyword evidence="6 8" id="KW-0326">Glycosidase</keyword>
<evidence type="ECO:0000256" key="6">
    <source>
        <dbReference type="ARBA" id="ARBA00023295"/>
    </source>
</evidence>
<dbReference type="STRING" id="52247.A0A4T0WW98"/>
<dbReference type="InterPro" id="IPR017853">
    <property type="entry name" value="GH"/>
</dbReference>
<evidence type="ECO:0000256" key="3">
    <source>
        <dbReference type="ARBA" id="ARBA00022801"/>
    </source>
</evidence>
<feature type="domain" description="GH18" evidence="10">
    <location>
        <begin position="1"/>
        <end position="404"/>
    </location>
</feature>
<dbReference type="EMBL" id="SELW01000653">
    <property type="protein sequence ID" value="TID15415.1"/>
    <property type="molecule type" value="Genomic_DNA"/>
</dbReference>
<dbReference type="GO" id="GO:0005576">
    <property type="term" value="C:extracellular region"/>
    <property type="evidence" value="ECO:0007669"/>
    <property type="project" value="TreeGrafter"/>
</dbReference>
<accession>A0A4T0WW98</accession>
<keyword evidence="5" id="KW-0119">Carbohydrate metabolism</keyword>
<dbReference type="Gene3D" id="3.20.20.80">
    <property type="entry name" value="Glycosidases"/>
    <property type="match status" value="1"/>
</dbReference>
<dbReference type="GO" id="GO:0008061">
    <property type="term" value="F:chitin binding"/>
    <property type="evidence" value="ECO:0007669"/>
    <property type="project" value="InterPro"/>
</dbReference>
<evidence type="ECO:0000256" key="8">
    <source>
        <dbReference type="RuleBase" id="RU000489"/>
    </source>
</evidence>
<dbReference type="InterPro" id="IPR011583">
    <property type="entry name" value="Chitinase_II/V-like_cat"/>
</dbReference>
<keyword evidence="12" id="KW-1185">Reference proteome</keyword>
<dbReference type="PROSITE" id="PS01095">
    <property type="entry name" value="GH18_1"/>
    <property type="match status" value="1"/>
</dbReference>
<keyword evidence="3 8" id="KW-0378">Hydrolase</keyword>
<dbReference type="GO" id="GO:0008843">
    <property type="term" value="F:endochitinase activity"/>
    <property type="evidence" value="ECO:0007669"/>
    <property type="project" value="UniProtKB-EC"/>
</dbReference>
<dbReference type="AlphaFoldDB" id="A0A4T0WW98"/>
<dbReference type="Gene3D" id="3.10.50.10">
    <property type="match status" value="1"/>
</dbReference>
<dbReference type="SUPFAM" id="SSF51445">
    <property type="entry name" value="(Trans)glycosidases"/>
    <property type="match status" value="1"/>
</dbReference>
<dbReference type="InterPro" id="IPR029070">
    <property type="entry name" value="Chitinase_insertion_sf"/>
</dbReference>
<dbReference type="Proteomes" id="UP000307173">
    <property type="component" value="Unassembled WGS sequence"/>
</dbReference>
<reference evidence="11 12" key="1">
    <citation type="journal article" date="2019" name="Front. Genet.">
        <title>Whole-Genome Sequencing of the Opportunistic Yeast Pathogen Candida inconspicua Uncovers Its Hybrid Origin.</title>
        <authorList>
            <person name="Mixao V."/>
            <person name="Hansen A.P."/>
            <person name="Saus E."/>
            <person name="Boekhout T."/>
            <person name="Lass-Florl C."/>
            <person name="Gabaldon T."/>
        </authorList>
    </citation>
    <scope>NUCLEOTIDE SEQUENCE [LARGE SCALE GENOMIC DNA]</scope>
    <source>
        <strain evidence="11 12">CBS 180</strain>
    </source>
</reference>
<dbReference type="EC" id="3.2.1.14" evidence="2"/>
<comment type="catalytic activity">
    <reaction evidence="1">
        <text>Random endo-hydrolysis of N-acetyl-beta-D-glucosaminide (1-&gt;4)-beta-linkages in chitin and chitodextrins.</text>
        <dbReference type="EC" id="3.2.1.14"/>
    </reaction>
</comment>
<dbReference type="InterPro" id="IPR050314">
    <property type="entry name" value="Glycosyl_Hydrlase_18"/>
</dbReference>
<gene>
    <name evidence="11" type="ORF">CANINC_004380</name>
</gene>
<dbReference type="InterPro" id="IPR001579">
    <property type="entry name" value="Glyco_hydro_18_chit_AS"/>
</dbReference>
<dbReference type="PANTHER" id="PTHR11177">
    <property type="entry name" value="CHITINASE"/>
    <property type="match status" value="1"/>
</dbReference>
<name>A0A4T0WW98_9ASCO</name>
<organism evidence="11 12">
    <name type="scientific">Pichia inconspicua</name>
    <dbReference type="NCBI Taxonomy" id="52247"/>
    <lineage>
        <taxon>Eukaryota</taxon>
        <taxon>Fungi</taxon>
        <taxon>Dikarya</taxon>
        <taxon>Ascomycota</taxon>
        <taxon>Saccharomycotina</taxon>
        <taxon>Pichiomycetes</taxon>
        <taxon>Pichiales</taxon>
        <taxon>Pichiaceae</taxon>
        <taxon>Pichia</taxon>
    </lineage>
</organism>
<sequence>MTALYFSQWSYPHHLPADIPLSRITNIYFAFADIDTKTYSISFCDDNCLKNKINFPFQVLKSDVTDLEFKNISDNVNSEFYDSIEWVEVYRSNFQEFSLVKSQISEGLIGQLQQLKKINPRLKMSLSIGGSDSLKSFRTVTTSKKKMKKFVSSIATYVEELGFDGVDIDWEFPRTSNDAILLNKLVKSLYFEFIGGKNSIKKLITLAIPLDTEVLKNYDFNQMDQYVNYYNLMGYDISGKWSSRSGFQSQLYTDPNVIGYTISVDNSLKYLSGFIDKAKIVLGMPAYGTTFDTNKLYDQFKGCAKICLNDSQEEENSGYFADCNIDYHLLPPPGYIEVSNTEVGASYAYSDDSIENKGLIVYDTPEVARLKARYVINNGLAGGFWWDSKGDTLLRNTSRSLVYNFIDELGGVYRLNGQYPVPLDSAAGPNIVFSNGSVSNEGHTIGTCRNYMIYYLFLFHSLMLFI</sequence>
<comment type="caution">
    <text evidence="11">The sequence shown here is derived from an EMBL/GenBank/DDBJ whole genome shotgun (WGS) entry which is preliminary data.</text>
</comment>
<evidence type="ECO:0000256" key="1">
    <source>
        <dbReference type="ARBA" id="ARBA00000822"/>
    </source>
</evidence>
<comment type="similarity">
    <text evidence="9">Belongs to the glycosyl hydrolase 18 family.</text>
</comment>
<evidence type="ECO:0000256" key="9">
    <source>
        <dbReference type="RuleBase" id="RU004453"/>
    </source>
</evidence>
<proteinExistence type="inferred from homology"/>
<evidence type="ECO:0000259" key="10">
    <source>
        <dbReference type="PROSITE" id="PS51910"/>
    </source>
</evidence>
<evidence type="ECO:0000256" key="7">
    <source>
        <dbReference type="ARBA" id="ARBA00023326"/>
    </source>
</evidence>
<evidence type="ECO:0000256" key="5">
    <source>
        <dbReference type="ARBA" id="ARBA00023277"/>
    </source>
</evidence>
<evidence type="ECO:0000313" key="11">
    <source>
        <dbReference type="EMBL" id="TID15415.1"/>
    </source>
</evidence>
<keyword evidence="4" id="KW-0146">Chitin degradation</keyword>
<dbReference type="OrthoDB" id="76388at2759"/>
<dbReference type="SMART" id="SM00636">
    <property type="entry name" value="Glyco_18"/>
    <property type="match status" value="1"/>
</dbReference>
<dbReference type="GO" id="GO:0000272">
    <property type="term" value="P:polysaccharide catabolic process"/>
    <property type="evidence" value="ECO:0007669"/>
    <property type="project" value="UniProtKB-KW"/>
</dbReference>
<evidence type="ECO:0000313" key="12">
    <source>
        <dbReference type="Proteomes" id="UP000307173"/>
    </source>
</evidence>
<dbReference type="Pfam" id="PF00704">
    <property type="entry name" value="Glyco_hydro_18"/>
    <property type="match status" value="1"/>
</dbReference>
<dbReference type="PROSITE" id="PS51910">
    <property type="entry name" value="GH18_2"/>
    <property type="match status" value="1"/>
</dbReference>
<evidence type="ECO:0000256" key="4">
    <source>
        <dbReference type="ARBA" id="ARBA00023024"/>
    </source>
</evidence>
<dbReference type="GO" id="GO:0006032">
    <property type="term" value="P:chitin catabolic process"/>
    <property type="evidence" value="ECO:0007669"/>
    <property type="project" value="UniProtKB-KW"/>
</dbReference>